<evidence type="ECO:0000256" key="6">
    <source>
        <dbReference type="ARBA" id="ARBA00022989"/>
    </source>
</evidence>
<dbReference type="PANTHER" id="PTHR36838:SF4">
    <property type="entry name" value="AUXIN EFFLUX CARRIER FAMILY PROTEIN"/>
    <property type="match status" value="1"/>
</dbReference>
<dbReference type="STRING" id="318464.IO99_13040"/>
<evidence type="ECO:0000256" key="5">
    <source>
        <dbReference type="ARBA" id="ARBA00022692"/>
    </source>
</evidence>
<evidence type="ECO:0000256" key="2">
    <source>
        <dbReference type="ARBA" id="ARBA00010145"/>
    </source>
</evidence>
<feature type="transmembrane region" description="Helical" evidence="8">
    <location>
        <begin position="128"/>
        <end position="148"/>
    </location>
</feature>
<feature type="transmembrane region" description="Helical" evidence="8">
    <location>
        <begin position="6"/>
        <end position="25"/>
    </location>
</feature>
<dbReference type="GO" id="GO:0055085">
    <property type="term" value="P:transmembrane transport"/>
    <property type="evidence" value="ECO:0007669"/>
    <property type="project" value="InterPro"/>
</dbReference>
<keyword evidence="3" id="KW-0813">Transport</keyword>
<organism evidence="9 10">
    <name type="scientific">Clostridium sulfidigenes</name>
    <dbReference type="NCBI Taxonomy" id="318464"/>
    <lineage>
        <taxon>Bacteria</taxon>
        <taxon>Bacillati</taxon>
        <taxon>Bacillota</taxon>
        <taxon>Clostridia</taxon>
        <taxon>Eubacteriales</taxon>
        <taxon>Clostridiaceae</taxon>
        <taxon>Clostridium</taxon>
    </lineage>
</organism>
<evidence type="ECO:0000313" key="9">
    <source>
        <dbReference type="EMBL" id="KEZ85724.1"/>
    </source>
</evidence>
<evidence type="ECO:0000256" key="8">
    <source>
        <dbReference type="SAM" id="Phobius"/>
    </source>
</evidence>
<feature type="transmembrane region" description="Helical" evidence="8">
    <location>
        <begin position="68"/>
        <end position="91"/>
    </location>
</feature>
<proteinExistence type="inferred from homology"/>
<dbReference type="Proteomes" id="UP000028542">
    <property type="component" value="Unassembled WGS sequence"/>
</dbReference>
<dbReference type="EMBL" id="JPMD01000031">
    <property type="protein sequence ID" value="KEZ85724.1"/>
    <property type="molecule type" value="Genomic_DNA"/>
</dbReference>
<feature type="transmembrane region" description="Helical" evidence="8">
    <location>
        <begin position="201"/>
        <end position="219"/>
    </location>
</feature>
<reference evidence="9 10" key="1">
    <citation type="submission" date="2014-07" db="EMBL/GenBank/DDBJ databases">
        <title>Draft genome of Clostridium sulfidigenes 113A isolated from sediments associated with methane hydrate from Krishna Godavari basin.</title>
        <authorList>
            <person name="Honkalas V.S."/>
            <person name="Dabir A.P."/>
            <person name="Arora P."/>
            <person name="Dhakephalkar P.K."/>
        </authorList>
    </citation>
    <scope>NUCLEOTIDE SEQUENCE [LARGE SCALE GENOMIC DNA]</scope>
    <source>
        <strain evidence="9 10">113A</strain>
    </source>
</reference>
<feature type="transmembrane region" description="Helical" evidence="8">
    <location>
        <begin position="256"/>
        <end position="274"/>
    </location>
</feature>
<dbReference type="Gene3D" id="1.20.1530.20">
    <property type="match status" value="1"/>
</dbReference>
<dbReference type="PANTHER" id="PTHR36838">
    <property type="entry name" value="AUXIN EFFLUX CARRIER FAMILY PROTEIN"/>
    <property type="match status" value="1"/>
</dbReference>
<evidence type="ECO:0000256" key="7">
    <source>
        <dbReference type="ARBA" id="ARBA00023136"/>
    </source>
</evidence>
<dbReference type="eggNOG" id="COG0679">
    <property type="taxonomic scope" value="Bacteria"/>
</dbReference>
<comment type="subcellular location">
    <subcellularLocation>
        <location evidence="1">Cell membrane</location>
        <topology evidence="1">Multi-pass membrane protein</topology>
    </subcellularLocation>
</comment>
<dbReference type="RefSeq" id="WP_035133919.1">
    <property type="nucleotide sequence ID" value="NZ_JPMD01000031.1"/>
</dbReference>
<dbReference type="AlphaFoldDB" id="A0A084J9U0"/>
<dbReference type="Pfam" id="PF03547">
    <property type="entry name" value="Mem_trans"/>
    <property type="match status" value="1"/>
</dbReference>
<evidence type="ECO:0000256" key="3">
    <source>
        <dbReference type="ARBA" id="ARBA00022448"/>
    </source>
</evidence>
<dbReference type="InterPro" id="IPR038770">
    <property type="entry name" value="Na+/solute_symporter_sf"/>
</dbReference>
<dbReference type="InterPro" id="IPR004776">
    <property type="entry name" value="Mem_transp_PIN-like"/>
</dbReference>
<comment type="similarity">
    <text evidence="2">Belongs to the auxin efflux carrier (TC 2.A.69) family.</text>
</comment>
<gene>
    <name evidence="9" type="ORF">IO99_13040</name>
</gene>
<feature type="transmembrane region" description="Helical" evidence="8">
    <location>
        <begin position="37"/>
        <end position="56"/>
    </location>
</feature>
<name>A0A084J9U0_9CLOT</name>
<evidence type="ECO:0000256" key="1">
    <source>
        <dbReference type="ARBA" id="ARBA00004651"/>
    </source>
</evidence>
<dbReference type="GO" id="GO:0005886">
    <property type="term" value="C:plasma membrane"/>
    <property type="evidence" value="ECO:0007669"/>
    <property type="project" value="UniProtKB-SubCell"/>
</dbReference>
<keyword evidence="5 8" id="KW-0812">Transmembrane</keyword>
<comment type="caution">
    <text evidence="9">The sequence shown here is derived from an EMBL/GenBank/DDBJ whole genome shotgun (WGS) entry which is preliminary data.</text>
</comment>
<keyword evidence="10" id="KW-1185">Reference proteome</keyword>
<feature type="transmembrane region" description="Helical" evidence="8">
    <location>
        <begin position="169"/>
        <end position="189"/>
    </location>
</feature>
<keyword evidence="6 8" id="KW-1133">Transmembrane helix</keyword>
<protein>
    <submittedName>
        <fullName evidence="9">Transporter</fullName>
    </submittedName>
</protein>
<feature type="transmembrane region" description="Helical" evidence="8">
    <location>
        <begin position="103"/>
        <end position="122"/>
    </location>
</feature>
<feature type="transmembrane region" description="Helical" evidence="8">
    <location>
        <begin position="231"/>
        <end position="250"/>
    </location>
</feature>
<feature type="transmembrane region" description="Helical" evidence="8">
    <location>
        <begin position="283"/>
        <end position="304"/>
    </location>
</feature>
<accession>A0A084J9U0</accession>
<keyword evidence="7 8" id="KW-0472">Membrane</keyword>
<sequence>MENLILSINVVLPLFLTMALGYVLKRLKMFDDNTLKVMNSITFKAFLPLLLFYNIYKTDLKGAINPKLICFALISVTLTFIVLCILIPLIEKDNKKRGVLIQGIFRSNFIIFGLPVACSLFSEDKVGVVAILIATVVPFFNMLAVISLEIFRCGKLDIKNTLKGIITNPLIITSAIGLFFLIFGIKLPTAIEKSISDISRIATPLSLILLGGSFSFTDVKAHLKQTIIGVTGRLIVVPSILMPISIWLGFRDIELIALMLIFASPTAISSFTMAQKMDGDSELAAQIVVFTSAFCILTVFLWIFTLKQFSLI</sequence>
<evidence type="ECO:0000313" key="10">
    <source>
        <dbReference type="Proteomes" id="UP000028542"/>
    </source>
</evidence>
<evidence type="ECO:0000256" key="4">
    <source>
        <dbReference type="ARBA" id="ARBA00022475"/>
    </source>
</evidence>
<keyword evidence="4" id="KW-1003">Cell membrane</keyword>